<dbReference type="InterPro" id="IPR006016">
    <property type="entry name" value="UspA"/>
</dbReference>
<protein>
    <submittedName>
        <fullName evidence="2">Universal stress protein family protein</fullName>
    </submittedName>
</protein>
<accession>A0A561VLN6</accession>
<dbReference type="InterPro" id="IPR014729">
    <property type="entry name" value="Rossmann-like_a/b/a_fold"/>
</dbReference>
<dbReference type="Gene3D" id="3.40.50.620">
    <property type="entry name" value="HUPs"/>
    <property type="match status" value="1"/>
</dbReference>
<dbReference type="Proteomes" id="UP000320239">
    <property type="component" value="Unassembled WGS sequence"/>
</dbReference>
<name>A0A561VLN6_ACTTI</name>
<dbReference type="SUPFAM" id="SSF52402">
    <property type="entry name" value="Adenine nucleotide alpha hydrolases-like"/>
    <property type="match status" value="1"/>
</dbReference>
<feature type="domain" description="UspA" evidence="1">
    <location>
        <begin position="51"/>
        <end position="168"/>
    </location>
</feature>
<evidence type="ECO:0000313" key="3">
    <source>
        <dbReference type="Proteomes" id="UP000320239"/>
    </source>
</evidence>
<keyword evidence="3" id="KW-1185">Reference proteome</keyword>
<dbReference type="EMBL" id="VIWY01000005">
    <property type="protein sequence ID" value="TWG12514.1"/>
    <property type="molecule type" value="Genomic_DNA"/>
</dbReference>
<proteinExistence type="predicted"/>
<gene>
    <name evidence="2" type="ORF">FHX34_105381</name>
</gene>
<evidence type="ECO:0000259" key="1">
    <source>
        <dbReference type="Pfam" id="PF00582"/>
    </source>
</evidence>
<dbReference type="RefSeq" id="WP_164466020.1">
    <property type="nucleotide sequence ID" value="NZ_BOMX01000094.1"/>
</dbReference>
<comment type="caution">
    <text evidence="2">The sequence shown here is derived from an EMBL/GenBank/DDBJ whole genome shotgun (WGS) entry which is preliminary data.</text>
</comment>
<dbReference type="Pfam" id="PF00582">
    <property type="entry name" value="Usp"/>
    <property type="match status" value="1"/>
</dbReference>
<organism evidence="2 3">
    <name type="scientific">Actinoplanes teichomyceticus</name>
    <dbReference type="NCBI Taxonomy" id="1867"/>
    <lineage>
        <taxon>Bacteria</taxon>
        <taxon>Bacillati</taxon>
        <taxon>Actinomycetota</taxon>
        <taxon>Actinomycetes</taxon>
        <taxon>Micromonosporales</taxon>
        <taxon>Micromonosporaceae</taxon>
        <taxon>Actinoplanes</taxon>
    </lineage>
</organism>
<sequence>MRTELSGSRLDCLAAAVSLRLPPGGRRALRADPCHGAVDVLGTPDPPGAVVLAAITDDHARHAVLEHAAGRARELGLPLRAVHVWDGHRPYPDLLLDATCYADLDAGTAAAVRREIRRDRHPAHALSALSHHAALLVVAATGALGTARTLGATAAALIGHTACPLTIVLPTR</sequence>
<evidence type="ECO:0000313" key="2">
    <source>
        <dbReference type="EMBL" id="TWG12514.1"/>
    </source>
</evidence>
<reference evidence="2 3" key="1">
    <citation type="submission" date="2019-06" db="EMBL/GenBank/DDBJ databases">
        <title>Sequencing the genomes of 1000 actinobacteria strains.</title>
        <authorList>
            <person name="Klenk H.-P."/>
        </authorList>
    </citation>
    <scope>NUCLEOTIDE SEQUENCE [LARGE SCALE GENOMIC DNA]</scope>
    <source>
        <strain evidence="2 3">DSM 43866</strain>
    </source>
</reference>
<dbReference type="AlphaFoldDB" id="A0A561VLN6"/>